<accession>A0A395XIJ6</accession>
<dbReference type="InterPro" id="IPR002104">
    <property type="entry name" value="Integrase_catalytic"/>
</dbReference>
<sequence length="203" mass="23164">MEIPDMSSAIGKRDYTLLSFMYASGMRAKEVCDMTVGDITFYSDKASIKILGKGRKMRRIGIPTQAAKNLEKYIIYRKIESKLDKHVFSSQTHEKMTVSCIEEIFSKYIQRARNVNPGLFKEAYSPHSMRHTTATHMLEAGVPLIVVKNLGGHASLQTTQIYAEVTQETMNKQLKAWNEKWFLDEKASKDCDNKKDGIPDFLK</sequence>
<gene>
    <name evidence="5" type="ORF">DWV67_14280</name>
</gene>
<dbReference type="PANTHER" id="PTHR30349">
    <property type="entry name" value="PHAGE INTEGRASE-RELATED"/>
    <property type="match status" value="1"/>
</dbReference>
<name>A0A395XIJ6_9FIRM</name>
<dbReference type="GO" id="GO:0006310">
    <property type="term" value="P:DNA recombination"/>
    <property type="evidence" value="ECO:0007669"/>
    <property type="project" value="UniProtKB-KW"/>
</dbReference>
<dbReference type="Proteomes" id="UP000266376">
    <property type="component" value="Unassembled WGS sequence"/>
</dbReference>
<evidence type="ECO:0000256" key="1">
    <source>
        <dbReference type="ARBA" id="ARBA00008857"/>
    </source>
</evidence>
<comment type="similarity">
    <text evidence="1">Belongs to the 'phage' integrase family.</text>
</comment>
<evidence type="ECO:0000313" key="6">
    <source>
        <dbReference type="Proteomes" id="UP000266376"/>
    </source>
</evidence>
<keyword evidence="2" id="KW-0238">DNA-binding</keyword>
<dbReference type="PROSITE" id="PS51898">
    <property type="entry name" value="TYR_RECOMBINASE"/>
    <property type="match status" value="1"/>
</dbReference>
<dbReference type="PANTHER" id="PTHR30349:SF41">
    <property type="entry name" value="INTEGRASE_RECOMBINASE PROTEIN MJ0367-RELATED"/>
    <property type="match status" value="1"/>
</dbReference>
<dbReference type="InterPro" id="IPR050090">
    <property type="entry name" value="Tyrosine_recombinase_XerCD"/>
</dbReference>
<dbReference type="EMBL" id="QSAJ01000049">
    <property type="protein sequence ID" value="RGW49107.1"/>
    <property type="molecule type" value="Genomic_DNA"/>
</dbReference>
<evidence type="ECO:0000256" key="2">
    <source>
        <dbReference type="ARBA" id="ARBA00023125"/>
    </source>
</evidence>
<proteinExistence type="inferred from homology"/>
<evidence type="ECO:0000256" key="3">
    <source>
        <dbReference type="ARBA" id="ARBA00023172"/>
    </source>
</evidence>
<dbReference type="SUPFAM" id="SSF56349">
    <property type="entry name" value="DNA breaking-rejoining enzymes"/>
    <property type="match status" value="1"/>
</dbReference>
<dbReference type="Gene3D" id="1.10.443.10">
    <property type="entry name" value="Intergrase catalytic core"/>
    <property type="match status" value="1"/>
</dbReference>
<keyword evidence="3" id="KW-0233">DNA recombination</keyword>
<dbReference type="GO" id="GO:0003677">
    <property type="term" value="F:DNA binding"/>
    <property type="evidence" value="ECO:0007669"/>
    <property type="project" value="UniProtKB-KW"/>
</dbReference>
<evidence type="ECO:0000259" key="4">
    <source>
        <dbReference type="PROSITE" id="PS51898"/>
    </source>
</evidence>
<evidence type="ECO:0000313" key="5">
    <source>
        <dbReference type="EMBL" id="RGW49107.1"/>
    </source>
</evidence>
<dbReference type="InterPro" id="IPR013762">
    <property type="entry name" value="Integrase-like_cat_sf"/>
</dbReference>
<protein>
    <recommendedName>
        <fullName evidence="4">Tyr recombinase domain-containing protein</fullName>
    </recommendedName>
</protein>
<dbReference type="InterPro" id="IPR011010">
    <property type="entry name" value="DNA_brk_join_enz"/>
</dbReference>
<organism evidence="5 6">
    <name type="scientific">Dorea formicigenerans</name>
    <dbReference type="NCBI Taxonomy" id="39486"/>
    <lineage>
        <taxon>Bacteria</taxon>
        <taxon>Bacillati</taxon>
        <taxon>Bacillota</taxon>
        <taxon>Clostridia</taxon>
        <taxon>Lachnospirales</taxon>
        <taxon>Lachnospiraceae</taxon>
        <taxon>Dorea</taxon>
    </lineage>
</organism>
<feature type="domain" description="Tyr recombinase" evidence="4">
    <location>
        <begin position="1"/>
        <end position="175"/>
    </location>
</feature>
<reference evidence="5 6" key="1">
    <citation type="submission" date="2018-08" db="EMBL/GenBank/DDBJ databases">
        <title>A genome reference for cultivated species of the human gut microbiota.</title>
        <authorList>
            <person name="Zou Y."/>
            <person name="Xue W."/>
            <person name="Luo G."/>
        </authorList>
    </citation>
    <scope>NUCLEOTIDE SEQUENCE [LARGE SCALE GENOMIC DNA]</scope>
    <source>
        <strain evidence="5 6">AF12-11</strain>
    </source>
</reference>
<dbReference type="GO" id="GO:0015074">
    <property type="term" value="P:DNA integration"/>
    <property type="evidence" value="ECO:0007669"/>
    <property type="project" value="InterPro"/>
</dbReference>
<dbReference type="AlphaFoldDB" id="A0A395XIJ6"/>
<comment type="caution">
    <text evidence="5">The sequence shown here is derived from an EMBL/GenBank/DDBJ whole genome shotgun (WGS) entry which is preliminary data.</text>
</comment>
<dbReference type="Pfam" id="PF00589">
    <property type="entry name" value="Phage_integrase"/>
    <property type="match status" value="1"/>
</dbReference>